<protein>
    <submittedName>
        <fullName evidence="5">Helix-turn-helix domain-containing protein</fullName>
    </submittedName>
</protein>
<dbReference type="InterPro" id="IPR018060">
    <property type="entry name" value="HTH_AraC"/>
</dbReference>
<dbReference type="EMBL" id="FOSR01000009">
    <property type="protein sequence ID" value="SFK91646.1"/>
    <property type="molecule type" value="Genomic_DNA"/>
</dbReference>
<proteinExistence type="predicted"/>
<organism evidence="5 6">
    <name type="scientific">Rhodanobacter glycinis</name>
    <dbReference type="NCBI Taxonomy" id="582702"/>
    <lineage>
        <taxon>Bacteria</taxon>
        <taxon>Pseudomonadati</taxon>
        <taxon>Pseudomonadota</taxon>
        <taxon>Gammaproteobacteria</taxon>
        <taxon>Lysobacterales</taxon>
        <taxon>Rhodanobacteraceae</taxon>
        <taxon>Rhodanobacter</taxon>
    </lineage>
</organism>
<evidence type="ECO:0000313" key="5">
    <source>
        <dbReference type="EMBL" id="SFK91646.1"/>
    </source>
</evidence>
<dbReference type="InterPro" id="IPR046532">
    <property type="entry name" value="DUF6597"/>
</dbReference>
<dbReference type="AlphaFoldDB" id="A0A1I4DHR3"/>
<dbReference type="GO" id="GO:0003700">
    <property type="term" value="F:DNA-binding transcription factor activity"/>
    <property type="evidence" value="ECO:0007669"/>
    <property type="project" value="InterPro"/>
</dbReference>
<dbReference type="Pfam" id="PF12833">
    <property type="entry name" value="HTH_18"/>
    <property type="match status" value="1"/>
</dbReference>
<dbReference type="SMART" id="SM00342">
    <property type="entry name" value="HTH_ARAC"/>
    <property type="match status" value="1"/>
</dbReference>
<accession>A0A1I4DHR3</accession>
<keyword evidence="1" id="KW-0805">Transcription regulation</keyword>
<keyword evidence="6" id="KW-1185">Reference proteome</keyword>
<dbReference type="Gene3D" id="1.10.10.60">
    <property type="entry name" value="Homeodomain-like"/>
    <property type="match status" value="1"/>
</dbReference>
<evidence type="ECO:0000313" key="6">
    <source>
        <dbReference type="Proteomes" id="UP000198725"/>
    </source>
</evidence>
<keyword evidence="2" id="KW-0238">DNA-binding</keyword>
<dbReference type="SUPFAM" id="SSF46689">
    <property type="entry name" value="Homeodomain-like"/>
    <property type="match status" value="1"/>
</dbReference>
<dbReference type="InterPro" id="IPR009057">
    <property type="entry name" value="Homeodomain-like_sf"/>
</dbReference>
<dbReference type="InterPro" id="IPR050204">
    <property type="entry name" value="AraC_XylS_family_regulators"/>
</dbReference>
<dbReference type="RefSeq" id="WP_092703874.1">
    <property type="nucleotide sequence ID" value="NZ_FOSR01000009.1"/>
</dbReference>
<dbReference type="PROSITE" id="PS01124">
    <property type="entry name" value="HTH_ARAC_FAMILY_2"/>
    <property type="match status" value="1"/>
</dbReference>
<keyword evidence="3" id="KW-0804">Transcription</keyword>
<name>A0A1I4DHR3_9GAMM</name>
<sequence>MHVMSYCESPPALPLRHMVAAYWCIEQNETDAGGMYRVLPDGCADLICDFTAGTVQARWVGTMTHAVLVSTGSTQRLFGIRFASGGLFPLLGAPLSLLVDRVAELDALPARYWQPPLEAWRDAPDFSTRCALADASLIATLDGHAGDGATALLHALRHVEVLPTVAELSRRTGLGVRSLQRRFIESLGVSPRQHLCYLRFERARHLLEFHHAGAAEVALAAGYSDQAHFVREFRRFAGVTPGRWC</sequence>
<evidence type="ECO:0000259" key="4">
    <source>
        <dbReference type="PROSITE" id="PS01124"/>
    </source>
</evidence>
<dbReference type="GO" id="GO:0043565">
    <property type="term" value="F:sequence-specific DNA binding"/>
    <property type="evidence" value="ECO:0007669"/>
    <property type="project" value="InterPro"/>
</dbReference>
<reference evidence="6" key="1">
    <citation type="submission" date="2016-10" db="EMBL/GenBank/DDBJ databases">
        <authorList>
            <person name="Varghese N."/>
            <person name="Submissions S."/>
        </authorList>
    </citation>
    <scope>NUCLEOTIDE SEQUENCE [LARGE SCALE GENOMIC DNA]</scope>
    <source>
        <strain evidence="6">MO64</strain>
    </source>
</reference>
<evidence type="ECO:0000256" key="2">
    <source>
        <dbReference type="ARBA" id="ARBA00023125"/>
    </source>
</evidence>
<dbReference type="Proteomes" id="UP000198725">
    <property type="component" value="Unassembled WGS sequence"/>
</dbReference>
<feature type="domain" description="HTH araC/xylS-type" evidence="4">
    <location>
        <begin position="147"/>
        <end position="245"/>
    </location>
</feature>
<evidence type="ECO:0000256" key="1">
    <source>
        <dbReference type="ARBA" id="ARBA00023015"/>
    </source>
</evidence>
<dbReference type="PANTHER" id="PTHR46796">
    <property type="entry name" value="HTH-TYPE TRANSCRIPTIONAL ACTIVATOR RHAS-RELATED"/>
    <property type="match status" value="1"/>
</dbReference>
<gene>
    <name evidence="5" type="ORF">SAMN05192579_1094</name>
</gene>
<evidence type="ECO:0000256" key="3">
    <source>
        <dbReference type="ARBA" id="ARBA00023163"/>
    </source>
</evidence>
<dbReference type="Pfam" id="PF20240">
    <property type="entry name" value="DUF6597"/>
    <property type="match status" value="1"/>
</dbReference>